<evidence type="ECO:0000259" key="7">
    <source>
        <dbReference type="PROSITE" id="PS50977"/>
    </source>
</evidence>
<evidence type="ECO:0000256" key="2">
    <source>
        <dbReference type="ARBA" id="ARBA00022491"/>
    </source>
</evidence>
<dbReference type="SUPFAM" id="SSF48498">
    <property type="entry name" value="Tetracyclin repressor-like, C-terminal domain"/>
    <property type="match status" value="1"/>
</dbReference>
<dbReference type="AlphaFoldDB" id="A0A1B2EVL4"/>
<sequence length="214" mass="23530">MTRDRVLSDALTLLDRDGLEALNMRGLAKHLGVTPMALYNHVSNKEDLLHGIAATVIDQLQFECDSDDWWEQIRACFRELRQACLAHPGLVRLVETAEVLPASIFRPMELTLAALQRAGIGPEDALRAYFLLTNFTIGQVSYQIRGPFRGVDPTEAMRHGRLPAVTFPASAAAVEPAALRGWDFEAAFEFGLTVILSGLTCVARPSGTGEQRPE</sequence>
<dbReference type="InterPro" id="IPR050109">
    <property type="entry name" value="HTH-type_TetR-like_transc_reg"/>
</dbReference>
<dbReference type="Gene3D" id="1.10.10.60">
    <property type="entry name" value="Homeodomain-like"/>
    <property type="match status" value="1"/>
</dbReference>
<evidence type="ECO:0000256" key="5">
    <source>
        <dbReference type="ARBA" id="ARBA00023163"/>
    </source>
</evidence>
<evidence type="ECO:0000256" key="1">
    <source>
        <dbReference type="ARBA" id="ARBA00002856"/>
    </source>
</evidence>
<dbReference type="GO" id="GO:0003700">
    <property type="term" value="F:DNA-binding transcription factor activity"/>
    <property type="evidence" value="ECO:0007669"/>
    <property type="project" value="TreeGrafter"/>
</dbReference>
<dbReference type="InterPro" id="IPR036271">
    <property type="entry name" value="Tet_transcr_reg_TetR-rel_C_sf"/>
</dbReference>
<feature type="DNA-binding region" description="H-T-H motif" evidence="6">
    <location>
        <begin position="23"/>
        <end position="42"/>
    </location>
</feature>
<dbReference type="Gene3D" id="1.10.357.10">
    <property type="entry name" value="Tetracycline Repressor, domain 2"/>
    <property type="match status" value="1"/>
</dbReference>
<keyword evidence="5" id="KW-0804">Transcription</keyword>
<dbReference type="KEGG" id="moc:BB934_37535"/>
<dbReference type="PANTHER" id="PTHR30055">
    <property type="entry name" value="HTH-TYPE TRANSCRIPTIONAL REGULATOR RUTR"/>
    <property type="match status" value="1"/>
</dbReference>
<gene>
    <name evidence="8" type="ORF">BB934_37535</name>
</gene>
<accession>A0A1B2EVL4</accession>
<organism evidence="8">
    <name type="scientific">Microvirga ossetica</name>
    <dbReference type="NCBI Taxonomy" id="1882682"/>
    <lineage>
        <taxon>Bacteria</taxon>
        <taxon>Pseudomonadati</taxon>
        <taxon>Pseudomonadota</taxon>
        <taxon>Alphaproteobacteria</taxon>
        <taxon>Hyphomicrobiales</taxon>
        <taxon>Methylobacteriaceae</taxon>
        <taxon>Microvirga</taxon>
    </lineage>
</organism>
<proteinExistence type="predicted"/>
<dbReference type="InterPro" id="IPR001647">
    <property type="entry name" value="HTH_TetR"/>
</dbReference>
<comment type="function">
    <text evidence="1">TetR is the repressor of the tetracycline resistance element; its N-terminal region forms a helix-turn-helix structure and binds DNA. Binding of tetracycline to TetR reduces the repressor affinity for the tetracycline resistance gene (tetA) promoter operator sites.</text>
</comment>
<evidence type="ECO:0000313" key="8">
    <source>
        <dbReference type="EMBL" id="ANY83976.1"/>
    </source>
</evidence>
<keyword evidence="4 6" id="KW-0238">DNA-binding</keyword>
<dbReference type="PRINTS" id="PR00400">
    <property type="entry name" value="TETREPRESSOR"/>
</dbReference>
<geneLocation type="plasmid" evidence="8">
    <name>unnamed2</name>
</geneLocation>
<dbReference type="GO" id="GO:0045892">
    <property type="term" value="P:negative regulation of DNA-templated transcription"/>
    <property type="evidence" value="ECO:0007669"/>
    <property type="project" value="InterPro"/>
</dbReference>
<dbReference type="InterPro" id="IPR009057">
    <property type="entry name" value="Homeodomain-like_sf"/>
</dbReference>
<dbReference type="InterPro" id="IPR004111">
    <property type="entry name" value="Repressor_TetR_C"/>
</dbReference>
<feature type="domain" description="HTH tetR-type" evidence="7">
    <location>
        <begin position="1"/>
        <end position="60"/>
    </location>
</feature>
<name>A0A1B2EVL4_9HYPH</name>
<dbReference type="SUPFAM" id="SSF46689">
    <property type="entry name" value="Homeodomain-like"/>
    <property type="match status" value="1"/>
</dbReference>
<evidence type="ECO:0000256" key="6">
    <source>
        <dbReference type="PROSITE-ProRule" id="PRU00335"/>
    </source>
</evidence>
<evidence type="ECO:0000256" key="3">
    <source>
        <dbReference type="ARBA" id="ARBA00023015"/>
    </source>
</evidence>
<dbReference type="Pfam" id="PF00440">
    <property type="entry name" value="TetR_N"/>
    <property type="match status" value="1"/>
</dbReference>
<dbReference type="PRINTS" id="PR00455">
    <property type="entry name" value="HTHTETR"/>
</dbReference>
<dbReference type="PROSITE" id="PS50977">
    <property type="entry name" value="HTH_TETR_2"/>
    <property type="match status" value="1"/>
</dbReference>
<dbReference type="GO" id="GO:0046677">
    <property type="term" value="P:response to antibiotic"/>
    <property type="evidence" value="ECO:0007669"/>
    <property type="project" value="InterPro"/>
</dbReference>
<dbReference type="EMBL" id="CP016619">
    <property type="protein sequence ID" value="ANY83976.1"/>
    <property type="molecule type" value="Genomic_DNA"/>
</dbReference>
<keyword evidence="3" id="KW-0805">Transcription regulation</keyword>
<dbReference type="Pfam" id="PF02909">
    <property type="entry name" value="TetR_C_1"/>
    <property type="match status" value="1"/>
</dbReference>
<keyword evidence="8" id="KW-0614">Plasmid</keyword>
<dbReference type="GO" id="GO:0000976">
    <property type="term" value="F:transcription cis-regulatory region binding"/>
    <property type="evidence" value="ECO:0007669"/>
    <property type="project" value="TreeGrafter"/>
</dbReference>
<dbReference type="InterPro" id="IPR003012">
    <property type="entry name" value="Tet_transcr_reg_TetR"/>
</dbReference>
<dbReference type="PANTHER" id="PTHR30055:SF151">
    <property type="entry name" value="TRANSCRIPTIONAL REGULATORY PROTEIN"/>
    <property type="match status" value="1"/>
</dbReference>
<keyword evidence="2" id="KW-0678">Repressor</keyword>
<protein>
    <recommendedName>
        <fullName evidence="7">HTH tetR-type domain-containing protein</fullName>
    </recommendedName>
</protein>
<reference evidence="8" key="1">
    <citation type="submission" date="2016-07" db="EMBL/GenBank/DDBJ databases">
        <title>Microvirga ossetica sp. nov. a new species of rhizobia isolated from root nodules of the legume species Vicia alpestris Steven originated from North Ossetia region in the Caucasus.</title>
        <authorList>
            <person name="Safronova V.I."/>
            <person name="Kuznetsova I.G."/>
            <person name="Sazanova A.L."/>
            <person name="Belimov A."/>
            <person name="Andronov E."/>
            <person name="Osledkin Y.S."/>
            <person name="Onishchuk O.P."/>
            <person name="Kurchak O.N."/>
            <person name="Shaposhnikov A.I."/>
            <person name="Willems A."/>
            <person name="Tikhonovich I.A."/>
        </authorList>
    </citation>
    <scope>NUCLEOTIDE SEQUENCE [LARGE SCALE GENOMIC DNA]</scope>
    <source>
        <strain evidence="8">V5/3M</strain>
        <plasmid evidence="8">unnamed2</plasmid>
    </source>
</reference>
<evidence type="ECO:0000256" key="4">
    <source>
        <dbReference type="ARBA" id="ARBA00023125"/>
    </source>
</evidence>